<dbReference type="EMBL" id="KV427677">
    <property type="protein sequence ID" value="KZT00778.1"/>
    <property type="molecule type" value="Genomic_DNA"/>
</dbReference>
<dbReference type="AlphaFoldDB" id="A0A165BD37"/>
<evidence type="ECO:0000256" key="1">
    <source>
        <dbReference type="SAM" id="MobiDB-lite"/>
    </source>
</evidence>
<name>A0A165BD37_9APHY</name>
<feature type="region of interest" description="Disordered" evidence="1">
    <location>
        <begin position="13"/>
        <end position="80"/>
    </location>
</feature>
<keyword evidence="4" id="KW-1185">Reference proteome</keyword>
<dbReference type="RefSeq" id="XP_040758518.1">
    <property type="nucleotide sequence ID" value="XM_040902810.1"/>
</dbReference>
<reference evidence="3 4" key="1">
    <citation type="journal article" date="2016" name="Mol. Biol. Evol.">
        <title>Comparative Genomics of Early-Diverging Mushroom-Forming Fungi Provides Insights into the Origins of Lignocellulose Decay Capabilities.</title>
        <authorList>
            <person name="Nagy L.G."/>
            <person name="Riley R."/>
            <person name="Tritt A."/>
            <person name="Adam C."/>
            <person name="Daum C."/>
            <person name="Floudas D."/>
            <person name="Sun H."/>
            <person name="Yadav J.S."/>
            <person name="Pangilinan J."/>
            <person name="Larsson K.H."/>
            <person name="Matsuura K."/>
            <person name="Barry K."/>
            <person name="Labutti K."/>
            <person name="Kuo R."/>
            <person name="Ohm R.A."/>
            <person name="Bhattacharya S.S."/>
            <person name="Shirouzu T."/>
            <person name="Yoshinaga Y."/>
            <person name="Martin F.M."/>
            <person name="Grigoriev I.V."/>
            <person name="Hibbett D.S."/>
        </authorList>
    </citation>
    <scope>NUCLEOTIDE SEQUENCE [LARGE SCALE GENOMIC DNA]</scope>
    <source>
        <strain evidence="3 4">93-53</strain>
    </source>
</reference>
<organism evidence="3 4">
    <name type="scientific">Laetiporus sulphureus 93-53</name>
    <dbReference type="NCBI Taxonomy" id="1314785"/>
    <lineage>
        <taxon>Eukaryota</taxon>
        <taxon>Fungi</taxon>
        <taxon>Dikarya</taxon>
        <taxon>Basidiomycota</taxon>
        <taxon>Agaricomycotina</taxon>
        <taxon>Agaricomycetes</taxon>
        <taxon>Polyporales</taxon>
        <taxon>Laetiporus</taxon>
    </lineage>
</organism>
<proteinExistence type="predicted"/>
<accession>A0A165BD37</accession>
<feature type="compositionally biased region" description="Basic and acidic residues" evidence="1">
    <location>
        <begin position="63"/>
        <end position="72"/>
    </location>
</feature>
<feature type="compositionally biased region" description="Polar residues" evidence="1">
    <location>
        <begin position="44"/>
        <end position="53"/>
    </location>
</feature>
<feature type="compositionally biased region" description="Basic residues" evidence="1">
    <location>
        <begin position="23"/>
        <end position="38"/>
    </location>
</feature>
<sequence>MAKSLTKRLLIRRQTVGELQRRGQTRRMRPPRKLKQMRRVQGARTRSSSNSQRTLRKAGRKRKVDEVRERSNPSHWRRTGGADRSTVVLFCSINDSSATATVMVVFILLLEIEPSALLRWRLLE</sequence>
<evidence type="ECO:0000256" key="2">
    <source>
        <dbReference type="SAM" id="Phobius"/>
    </source>
</evidence>
<protein>
    <submittedName>
        <fullName evidence="3">Uncharacterized protein</fullName>
    </submittedName>
</protein>
<dbReference type="InParanoid" id="A0A165BD37"/>
<keyword evidence="2" id="KW-0812">Transmembrane</keyword>
<evidence type="ECO:0000313" key="3">
    <source>
        <dbReference type="EMBL" id="KZT00778.1"/>
    </source>
</evidence>
<dbReference type="GeneID" id="63819841"/>
<keyword evidence="2" id="KW-0472">Membrane</keyword>
<feature type="transmembrane region" description="Helical" evidence="2">
    <location>
        <begin position="87"/>
        <end position="110"/>
    </location>
</feature>
<evidence type="ECO:0000313" key="4">
    <source>
        <dbReference type="Proteomes" id="UP000076871"/>
    </source>
</evidence>
<keyword evidence="2" id="KW-1133">Transmembrane helix</keyword>
<dbReference type="Proteomes" id="UP000076871">
    <property type="component" value="Unassembled WGS sequence"/>
</dbReference>
<gene>
    <name evidence="3" type="ORF">LAESUDRAFT_526138</name>
</gene>